<gene>
    <name evidence="5 7" type="primary">GEM</name>
</gene>
<dbReference type="InterPro" id="IPR051641">
    <property type="entry name" value="RGK_GTP-binding_reg"/>
</dbReference>
<accession>A0A3Q1N448</accession>
<dbReference type="GO" id="GO:0000287">
    <property type="term" value="F:magnesium ion binding"/>
    <property type="evidence" value="ECO:0007669"/>
    <property type="project" value="Ensembl"/>
</dbReference>
<keyword evidence="6" id="KW-1185">Reference proteome</keyword>
<dbReference type="GO" id="GO:0009898">
    <property type="term" value="C:cytoplasmic side of plasma membrane"/>
    <property type="evidence" value="ECO:0007669"/>
    <property type="project" value="Ensembl"/>
</dbReference>
<reference evidence="5" key="2">
    <citation type="submission" date="2025-08" db="UniProtKB">
        <authorList>
            <consortium name="Ensembl"/>
        </authorList>
    </citation>
    <scope>IDENTIFICATION</scope>
    <source>
        <strain evidence="5">Hereford</strain>
    </source>
</reference>
<dbReference type="GO" id="GO:0072686">
    <property type="term" value="C:mitotic spindle"/>
    <property type="evidence" value="ECO:0007669"/>
    <property type="project" value="Ensembl"/>
</dbReference>
<dbReference type="VGNC" id="VGNC:29315">
    <property type="gene designation" value="GEM"/>
</dbReference>
<dbReference type="InterPro" id="IPR027417">
    <property type="entry name" value="P-loop_NTPase"/>
</dbReference>
<dbReference type="PRINTS" id="PR00449">
    <property type="entry name" value="RASTRNSFRMNG"/>
</dbReference>
<dbReference type="GO" id="GO:0051233">
    <property type="term" value="C:spindle midzone"/>
    <property type="evidence" value="ECO:0007669"/>
    <property type="project" value="Ensembl"/>
</dbReference>
<keyword evidence="2" id="KW-0597">Phosphoprotein</keyword>
<dbReference type="PROSITE" id="PS51419">
    <property type="entry name" value="RAB"/>
    <property type="match status" value="1"/>
</dbReference>
<dbReference type="SMART" id="SM00175">
    <property type="entry name" value="RAB"/>
    <property type="match status" value="1"/>
</dbReference>
<dbReference type="Ensembl" id="ENSBTAT00000084858.2">
    <property type="protein sequence ID" value="ENSBTAP00000064479.1"/>
    <property type="gene ID" value="ENSBTAG00000007596.6"/>
</dbReference>
<dbReference type="SMART" id="SM00173">
    <property type="entry name" value="RAS"/>
    <property type="match status" value="1"/>
</dbReference>
<dbReference type="GO" id="GO:0051276">
    <property type="term" value="P:chromosome organization"/>
    <property type="evidence" value="ECO:0007669"/>
    <property type="project" value="Ensembl"/>
</dbReference>
<name>A0A3Q1N448_BOVIN</name>
<evidence type="ECO:0000256" key="1">
    <source>
        <dbReference type="ARBA" id="ARBA00008846"/>
    </source>
</evidence>
<dbReference type="Bgee" id="ENSBTAG00000007596">
    <property type="expression patterns" value="Expressed in myometrium and 107 other cell types or tissues"/>
</dbReference>
<dbReference type="GO" id="GO:0003924">
    <property type="term" value="F:GTPase activity"/>
    <property type="evidence" value="ECO:0007669"/>
    <property type="project" value="Ensembl"/>
</dbReference>
<dbReference type="STRING" id="9913.ENSBTAP00000064479"/>
<evidence type="ECO:0000256" key="3">
    <source>
        <dbReference type="ARBA" id="ARBA00022741"/>
    </source>
</evidence>
<dbReference type="AlphaFoldDB" id="A0A3Q1N448"/>
<dbReference type="SUPFAM" id="SSF52540">
    <property type="entry name" value="P-loop containing nucleoside triphosphate hydrolases"/>
    <property type="match status" value="1"/>
</dbReference>
<dbReference type="CDD" id="cd04148">
    <property type="entry name" value="RGK"/>
    <property type="match status" value="1"/>
</dbReference>
<dbReference type="GO" id="GO:0030496">
    <property type="term" value="C:midbody"/>
    <property type="evidence" value="ECO:0007669"/>
    <property type="project" value="Ensembl"/>
</dbReference>
<dbReference type="SMR" id="A0A3Q1N448"/>
<keyword evidence="3" id="KW-0547">Nucleotide-binding</keyword>
<dbReference type="VEuPathDB" id="HostDB:ENSBTAG00000007596"/>
<comment type="similarity">
    <text evidence="1">Belongs to the small GTPase superfamily. RGK family.</text>
</comment>
<dbReference type="InParanoid" id="A0A3Q1N448"/>
<dbReference type="OrthoDB" id="5239715at2759"/>
<dbReference type="GO" id="GO:0005525">
    <property type="term" value="F:GTP binding"/>
    <property type="evidence" value="ECO:0007669"/>
    <property type="project" value="UniProtKB-KW"/>
</dbReference>
<dbReference type="Proteomes" id="UP000009136">
    <property type="component" value="Chromosome 14"/>
</dbReference>
<evidence type="ECO:0000313" key="6">
    <source>
        <dbReference type="Proteomes" id="UP000009136"/>
    </source>
</evidence>
<dbReference type="SMART" id="SM00174">
    <property type="entry name" value="RHO"/>
    <property type="match status" value="1"/>
</dbReference>
<dbReference type="GO" id="GO:0051310">
    <property type="term" value="P:metaphase chromosome alignment"/>
    <property type="evidence" value="ECO:0007669"/>
    <property type="project" value="Ensembl"/>
</dbReference>
<dbReference type="PROSITE" id="PS51421">
    <property type="entry name" value="RAS"/>
    <property type="match status" value="1"/>
</dbReference>
<dbReference type="GO" id="GO:0000278">
    <property type="term" value="P:mitotic cell cycle"/>
    <property type="evidence" value="ECO:0007669"/>
    <property type="project" value="Ensembl"/>
</dbReference>
<reference evidence="5" key="3">
    <citation type="submission" date="2025-09" db="UniProtKB">
        <authorList>
            <consortium name="Ensembl"/>
        </authorList>
    </citation>
    <scope>IDENTIFICATION</scope>
    <source>
        <strain evidence="5">Hereford</strain>
    </source>
</reference>
<evidence type="ECO:0000256" key="2">
    <source>
        <dbReference type="ARBA" id="ARBA00022553"/>
    </source>
</evidence>
<keyword evidence="4" id="KW-0342">GTP-binding</keyword>
<evidence type="ECO:0000256" key="4">
    <source>
        <dbReference type="ARBA" id="ARBA00023134"/>
    </source>
</evidence>
<dbReference type="GeneTree" id="ENSGT00940000157830"/>
<dbReference type="GO" id="GO:0005634">
    <property type="term" value="C:nucleus"/>
    <property type="evidence" value="ECO:0007669"/>
    <property type="project" value="Ensembl"/>
</dbReference>
<dbReference type="PANTHER" id="PTHR45775">
    <property type="entry name" value="RAD, GEM/KIR FAMILY MEMBER 2, ISOFORM C"/>
    <property type="match status" value="1"/>
</dbReference>
<dbReference type="GO" id="GO:0019003">
    <property type="term" value="F:GDP binding"/>
    <property type="evidence" value="ECO:0007669"/>
    <property type="project" value="Ensembl"/>
</dbReference>
<proteinExistence type="inferred from homology"/>
<dbReference type="InterPro" id="IPR001806">
    <property type="entry name" value="Small_GTPase"/>
</dbReference>
<dbReference type="FunFam" id="3.40.50.300:FF:000311">
    <property type="entry name" value="GTP-binding protein RAD"/>
    <property type="match status" value="1"/>
</dbReference>
<reference evidence="5" key="1">
    <citation type="submission" date="2018-03" db="EMBL/GenBank/DDBJ databases">
        <title>ARS-UCD1.2.</title>
        <authorList>
            <person name="Rosen B.D."/>
            <person name="Bickhart D.M."/>
            <person name="Koren S."/>
            <person name="Schnabel R.D."/>
            <person name="Hall R."/>
            <person name="Zimin A."/>
            <person name="Dreischer C."/>
            <person name="Schultheiss S."/>
            <person name="Schroeder S.G."/>
            <person name="Elsik C.G."/>
            <person name="Couldrey C."/>
            <person name="Liu G.E."/>
            <person name="Van Tassell C.P."/>
            <person name="Phillippy A.M."/>
            <person name="Smith T.P.L."/>
            <person name="Medrano J.F."/>
        </authorList>
    </citation>
    <scope>NUCLEOTIDE SEQUENCE [LARGE SCALE GENOMIC DNA]</scope>
    <source>
        <strain evidence="5">Hereford</strain>
    </source>
</reference>
<sequence>MGISLAKIPLNSVTPLPSTHTLIFLAWSCSALWTAFTLHLHSIWAQVPGGKFPLLSRAGGCASVLLKMEKRSRLFQGPIFFKCRKCHQNKGSLKIFFLHISKELCELKAPEIASECSVISPVRAVSYVCSSTGQSVFLRQHPWNRSQKYSKDTYERTLMVDGEIATIILLDMWENKGESEWLQDHCMQVGDAYLIVYSITDRASFEKASELRIQLRRARQTEDIPIILVGNKSDLVRCREVSVSEGRACAVVFDCKFIETSAAVQHNVKELFEGIVRQVRLRRDSKEKNERRLAYQKRRESIPRKARRFWGKIVAKNNKNMAFKLKSKSCHDLSVL</sequence>
<protein>
    <submittedName>
        <fullName evidence="5">GTP binding protein overexpressed in skeletal muscle</fullName>
    </submittedName>
</protein>
<organism evidence="5 6">
    <name type="scientific">Bos taurus</name>
    <name type="common">Bovine</name>
    <dbReference type="NCBI Taxonomy" id="9913"/>
    <lineage>
        <taxon>Eukaryota</taxon>
        <taxon>Metazoa</taxon>
        <taxon>Chordata</taxon>
        <taxon>Craniata</taxon>
        <taxon>Vertebrata</taxon>
        <taxon>Euteleostomi</taxon>
        <taxon>Mammalia</taxon>
        <taxon>Eutheria</taxon>
        <taxon>Laurasiatheria</taxon>
        <taxon>Artiodactyla</taxon>
        <taxon>Ruminantia</taxon>
        <taxon>Pecora</taxon>
        <taxon>Bovidae</taxon>
        <taxon>Bovinae</taxon>
        <taxon>Bos</taxon>
    </lineage>
</organism>
<evidence type="ECO:0000313" key="5">
    <source>
        <dbReference type="Ensembl" id="ENSBTAP00000064479.1"/>
    </source>
</evidence>
<dbReference type="Gene3D" id="3.40.50.300">
    <property type="entry name" value="P-loop containing nucleotide triphosphate hydrolases"/>
    <property type="match status" value="1"/>
</dbReference>
<dbReference type="Pfam" id="PF00071">
    <property type="entry name" value="Ras"/>
    <property type="match status" value="1"/>
</dbReference>
<evidence type="ECO:0000313" key="7">
    <source>
        <dbReference type="VGNC" id="VGNC:29315"/>
    </source>
</evidence>
<dbReference type="PANTHER" id="PTHR45775:SF4">
    <property type="entry name" value="GTP-BINDING PROTEIN GEM"/>
    <property type="match status" value="1"/>
</dbReference>